<feature type="region of interest" description="Disordered" evidence="1">
    <location>
        <begin position="1"/>
        <end position="22"/>
    </location>
</feature>
<evidence type="ECO:0000313" key="3">
    <source>
        <dbReference type="Proteomes" id="UP000182130"/>
    </source>
</evidence>
<dbReference type="STRING" id="1045773.SAMN05216555_10763"/>
<keyword evidence="3" id="KW-1185">Reference proteome</keyword>
<sequence length="39" mass="4135">MEDDIFEGRQWPGGIGLEPDGAMPDEAVAVTVVAGEMML</sequence>
<dbReference type="Proteomes" id="UP000182130">
    <property type="component" value="Unassembled WGS sequence"/>
</dbReference>
<dbReference type="EMBL" id="FNEI01000007">
    <property type="protein sequence ID" value="SDJ10991.1"/>
    <property type="molecule type" value="Genomic_DNA"/>
</dbReference>
<name>A0A1G8R222_9MICC</name>
<dbReference type="AlphaFoldDB" id="A0A1G8R222"/>
<accession>A0A1G8R222</accession>
<proteinExistence type="predicted"/>
<evidence type="ECO:0000256" key="1">
    <source>
        <dbReference type="SAM" id="MobiDB-lite"/>
    </source>
</evidence>
<evidence type="ECO:0000313" key="2">
    <source>
        <dbReference type="EMBL" id="SDJ10991.1"/>
    </source>
</evidence>
<gene>
    <name evidence="2" type="ORF">SAMN05216555_10763</name>
</gene>
<protein>
    <submittedName>
        <fullName evidence="2">Uncharacterized protein</fullName>
    </submittedName>
</protein>
<organism evidence="2 3">
    <name type="scientific">Arthrobacter cupressi</name>
    <dbReference type="NCBI Taxonomy" id="1045773"/>
    <lineage>
        <taxon>Bacteria</taxon>
        <taxon>Bacillati</taxon>
        <taxon>Actinomycetota</taxon>
        <taxon>Actinomycetes</taxon>
        <taxon>Micrococcales</taxon>
        <taxon>Micrococcaceae</taxon>
        <taxon>Arthrobacter</taxon>
    </lineage>
</organism>
<reference evidence="3" key="1">
    <citation type="submission" date="2016-10" db="EMBL/GenBank/DDBJ databases">
        <authorList>
            <person name="Varghese N."/>
            <person name="Submissions S."/>
        </authorList>
    </citation>
    <scope>NUCLEOTIDE SEQUENCE [LARGE SCALE GENOMIC DNA]</scope>
    <source>
        <strain evidence="3">CGMCC 1.10783</strain>
    </source>
</reference>